<keyword evidence="13" id="KW-1185">Reference proteome</keyword>
<dbReference type="AlphaFoldDB" id="A0A2U1DND1"/>
<keyword evidence="4 9" id="KW-0067">ATP-binding</keyword>
<evidence type="ECO:0000256" key="7">
    <source>
        <dbReference type="ARBA" id="ARBA00023235"/>
    </source>
</evidence>
<dbReference type="InterPro" id="IPR005743">
    <property type="entry name" value="GyrA"/>
</dbReference>
<comment type="function">
    <text evidence="9">A type II topoisomerase that negatively supercoils closed circular double-stranded (ds) DNA in an ATP-dependent manner to modulate DNA topology and maintain chromosomes in an underwound state. Negative supercoiling favors strand separation, and DNA replication, transcription, recombination and repair, all of which involve strand separation. Also able to catalyze the interconversion of other topological isomers of dsDNA rings, including catenanes and knotted rings. Type II topoisomerases break and join 2 DNA strands simultaneously in an ATP-dependent manner.</text>
</comment>
<evidence type="ECO:0000256" key="5">
    <source>
        <dbReference type="ARBA" id="ARBA00023029"/>
    </source>
</evidence>
<dbReference type="PROSITE" id="PS52040">
    <property type="entry name" value="TOPO_IIA"/>
    <property type="match status" value="1"/>
</dbReference>
<dbReference type="Proteomes" id="UP000245793">
    <property type="component" value="Unassembled WGS sequence"/>
</dbReference>
<dbReference type="FunFam" id="3.30.1360.40:FF:000002">
    <property type="entry name" value="DNA gyrase subunit A"/>
    <property type="match status" value="1"/>
</dbReference>
<dbReference type="Pfam" id="PF03989">
    <property type="entry name" value="DNA_gyraseA_C"/>
    <property type="match status" value="6"/>
</dbReference>
<dbReference type="GO" id="GO:0003677">
    <property type="term" value="F:DNA binding"/>
    <property type="evidence" value="ECO:0007669"/>
    <property type="project" value="UniProtKB-UniRule"/>
</dbReference>
<dbReference type="NCBIfam" id="NF004044">
    <property type="entry name" value="PRK05561.1"/>
    <property type="match status" value="1"/>
</dbReference>
<evidence type="ECO:0000256" key="10">
    <source>
        <dbReference type="PROSITE-ProRule" id="PRU01384"/>
    </source>
</evidence>
<keyword evidence="7 9" id="KW-0413">Isomerase</keyword>
<gene>
    <name evidence="9" type="primary">gyrA</name>
    <name evidence="12" type="ORF">C7381_11019</name>
</gene>
<evidence type="ECO:0000313" key="13">
    <source>
        <dbReference type="Proteomes" id="UP000245793"/>
    </source>
</evidence>
<dbReference type="GO" id="GO:0009330">
    <property type="term" value="C:DNA topoisomerase type II (double strand cut, ATP-hydrolyzing) complex"/>
    <property type="evidence" value="ECO:0007669"/>
    <property type="project" value="TreeGrafter"/>
</dbReference>
<protein>
    <recommendedName>
        <fullName evidence="9">DNA gyrase subunit A</fullName>
        <ecNumber evidence="9">5.6.2.2</ecNumber>
    </recommendedName>
</protein>
<sequence>MKNVIDVKVEKEMKKSYLEYAMSVIVARALPDVRDGLKPVHRRILYSMEELGVTNDKPYRKSARVVGDVLGKYHPHSDTAVYDAMVRLAQDFNTRYLLVDGHGNFGSVDGDGAAAMRYTEVRMTKLTHEMIRDIEKETVDFSPNFDESLKEPNVLPSRFPNLLVNGSSGIAVGMATNLPPHNLTEVIDGLDYMIDNPDCSLEDLMQFIKGPDFPTGATIMGKGGIKDAYSTGRGLITLRAKAEIETTSRGRNRIVVKEIPYQVNKAKLIQKIAELVRNKEIDGITDIRDESDRQGMRIVIELRKDANPKVTLNLLYKRTQMQTTFGVINLALVDGEPKTLTLKELMYYYLEHQKEIVTRRTIFDLKKAEARAHIVEGLLKALDYIDEIIKLIRGSKDDAEAREGLMNRFEFTEIQANAILSMQLRRLTGLEKDKLTAEYEDLIKRINRFNEILSSERLLMSIIKEELNEIKEKYGDERRTDIVLNEGEIDVLNLIADESVVITITERGYIKRVNENTYKAQKRGGKGVKGLTTNVEDVVNDLYTLTTHDEVYFFTNLGKVYSLRAYEIPESGRTAKGTAIVNLLQISGGERITQIIPIKKNEERQFMTFVTKNGIIKKTELAQYENIRQSGLIAINLDEDDDLISVYLTNEEDEFISTTKNGKAIRINGKDVRPTGRSTRGVKLITLEDGDNVVSSQVVGKGAKLLTITEKGYGKMTSEEEYTVQSRGGKGILTHRINEKTGALVTALVVYDEKDLLLISSSGIIIRISAKEIAKSSRATIGVKLMDIGEEKIVSAIQTDETEE</sequence>
<dbReference type="InterPro" id="IPR050220">
    <property type="entry name" value="Type_II_DNA_Topoisomerases"/>
</dbReference>
<evidence type="ECO:0000256" key="8">
    <source>
        <dbReference type="ARBA" id="ARBA00063644"/>
    </source>
</evidence>
<evidence type="ECO:0000259" key="11">
    <source>
        <dbReference type="PROSITE" id="PS52040"/>
    </source>
</evidence>
<dbReference type="InterPro" id="IPR013758">
    <property type="entry name" value="Topo_IIA_A/C_ab"/>
</dbReference>
<comment type="subunit">
    <text evidence="8">Heterotetramer composed of ParC and ParE.</text>
</comment>
<comment type="subunit">
    <text evidence="9">Heterotetramer, composed of two GyrA and two GyrB chains. In the heterotetramer, GyrA contains the active site tyrosine that forms a transient covalent intermediate with DNA, while GyrB binds cofactors and catalyzes ATP hydrolysis.</text>
</comment>
<dbReference type="HAMAP" id="MF_01897">
    <property type="entry name" value="GyrA"/>
    <property type="match status" value="1"/>
</dbReference>
<reference evidence="12 13" key="1">
    <citation type="submission" date="2018-04" db="EMBL/GenBank/DDBJ databases">
        <title>Genomic Encyclopedia of Type Strains, Phase IV (KMG-IV): sequencing the most valuable type-strain genomes for metagenomic binning, comparative biology and taxonomic classification.</title>
        <authorList>
            <person name="Goeker M."/>
        </authorList>
    </citation>
    <scope>NUCLEOTIDE SEQUENCE [LARGE SCALE GENOMIC DNA]</scope>
    <source>
        <strain evidence="12 13">DSM 20705</strain>
    </source>
</reference>
<dbReference type="SMART" id="SM00434">
    <property type="entry name" value="TOP4c"/>
    <property type="match status" value="1"/>
</dbReference>
<dbReference type="InterPro" id="IPR013760">
    <property type="entry name" value="Topo_IIA-like_dom_sf"/>
</dbReference>
<evidence type="ECO:0000256" key="4">
    <source>
        <dbReference type="ARBA" id="ARBA00022840"/>
    </source>
</evidence>
<comment type="similarity">
    <text evidence="2 9">Belongs to the type II topoisomerase GyrA/ParC subunit family.</text>
</comment>
<feature type="short sequence motif" description="GyrA-box" evidence="9">
    <location>
        <begin position="521"/>
        <end position="527"/>
    </location>
</feature>
<dbReference type="NCBIfam" id="TIGR01063">
    <property type="entry name" value="gyrA"/>
    <property type="match status" value="1"/>
</dbReference>
<comment type="miscellaneous">
    <text evidence="9">Few gyrases are as efficient as E.coli at forming negative supercoils. Not all organisms have 2 type II topoisomerases; in organisms with a single type II topoisomerase this enzyme also has to decatenate newly replicated chromosomes.</text>
</comment>
<comment type="subcellular location">
    <subcellularLocation>
        <location evidence="9">Cytoplasm</location>
    </subcellularLocation>
</comment>
<dbReference type="GO" id="GO:0006265">
    <property type="term" value="P:DNA topological change"/>
    <property type="evidence" value="ECO:0007669"/>
    <property type="project" value="UniProtKB-UniRule"/>
</dbReference>
<accession>A0A2U1DND1</accession>
<dbReference type="InterPro" id="IPR013757">
    <property type="entry name" value="Topo_IIA_A_a_sf"/>
</dbReference>
<dbReference type="Pfam" id="PF00521">
    <property type="entry name" value="DNA_topoisoIV"/>
    <property type="match status" value="1"/>
</dbReference>
<evidence type="ECO:0000256" key="2">
    <source>
        <dbReference type="ARBA" id="ARBA00008263"/>
    </source>
</evidence>
<dbReference type="InterPro" id="IPR006691">
    <property type="entry name" value="GyrA/parC_rep"/>
</dbReference>
<dbReference type="RefSeq" id="WP_116480477.1">
    <property type="nucleotide sequence ID" value="NZ_QEKV01000010.1"/>
</dbReference>
<dbReference type="Gene3D" id="3.90.199.10">
    <property type="entry name" value="Topoisomerase II, domain 5"/>
    <property type="match status" value="1"/>
</dbReference>
<evidence type="ECO:0000256" key="3">
    <source>
        <dbReference type="ARBA" id="ARBA00022741"/>
    </source>
</evidence>
<keyword evidence="6 9" id="KW-0238">DNA-binding</keyword>
<dbReference type="SUPFAM" id="SSF101904">
    <property type="entry name" value="GyrA/ParC C-terminal domain-like"/>
    <property type="match status" value="1"/>
</dbReference>
<evidence type="ECO:0000256" key="6">
    <source>
        <dbReference type="ARBA" id="ARBA00023125"/>
    </source>
</evidence>
<dbReference type="Gene3D" id="2.120.10.90">
    <property type="entry name" value="DNA gyrase/topoisomerase IV, subunit A, C-terminal"/>
    <property type="match status" value="1"/>
</dbReference>
<dbReference type="GO" id="GO:0005694">
    <property type="term" value="C:chromosome"/>
    <property type="evidence" value="ECO:0007669"/>
    <property type="project" value="InterPro"/>
</dbReference>
<dbReference type="PANTHER" id="PTHR43493">
    <property type="entry name" value="DNA GYRASE/TOPOISOMERASE SUBUNIT A"/>
    <property type="match status" value="1"/>
</dbReference>
<dbReference type="EMBL" id="QEKV01000010">
    <property type="protein sequence ID" value="PVY89181.1"/>
    <property type="molecule type" value="Genomic_DNA"/>
</dbReference>
<dbReference type="GO" id="GO:0005737">
    <property type="term" value="C:cytoplasm"/>
    <property type="evidence" value="ECO:0007669"/>
    <property type="project" value="UniProtKB-SubCell"/>
</dbReference>
<feature type="active site" description="O-(5'-phospho-DNA)-tyrosine intermediate" evidence="9 10">
    <location>
        <position position="118"/>
    </location>
</feature>
<evidence type="ECO:0000256" key="1">
    <source>
        <dbReference type="ARBA" id="ARBA00000185"/>
    </source>
</evidence>
<evidence type="ECO:0000256" key="9">
    <source>
        <dbReference type="HAMAP-Rule" id="MF_01897"/>
    </source>
</evidence>
<comment type="caution">
    <text evidence="12">The sequence shown here is derived from an EMBL/GenBank/DDBJ whole genome shotgun (WGS) entry which is preliminary data.</text>
</comment>
<evidence type="ECO:0000313" key="12">
    <source>
        <dbReference type="EMBL" id="PVY89181.1"/>
    </source>
</evidence>
<organism evidence="12 13">
    <name type="scientific">Ezakiella coagulans</name>
    <dbReference type="NCBI Taxonomy" id="46507"/>
    <lineage>
        <taxon>Bacteria</taxon>
        <taxon>Bacillati</taxon>
        <taxon>Bacillota</taxon>
        <taxon>Tissierellia</taxon>
        <taxon>Ezakiella</taxon>
    </lineage>
</organism>
<feature type="domain" description="Topo IIA-type catalytic" evidence="11">
    <location>
        <begin position="30"/>
        <end position="494"/>
    </location>
</feature>
<dbReference type="SUPFAM" id="SSF56719">
    <property type="entry name" value="Type II DNA topoisomerase"/>
    <property type="match status" value="1"/>
</dbReference>
<dbReference type="FunFam" id="1.10.268.10:FF:000001">
    <property type="entry name" value="DNA gyrase subunit A"/>
    <property type="match status" value="1"/>
</dbReference>
<dbReference type="GO" id="GO:0006261">
    <property type="term" value="P:DNA-templated DNA replication"/>
    <property type="evidence" value="ECO:0007669"/>
    <property type="project" value="UniProtKB-UniRule"/>
</dbReference>
<name>A0A2U1DND1_9FIRM</name>
<dbReference type="Gene3D" id="3.30.1360.40">
    <property type="match status" value="1"/>
</dbReference>
<dbReference type="Gene3D" id="1.10.268.10">
    <property type="entry name" value="Topoisomerase, domain 3"/>
    <property type="match status" value="1"/>
</dbReference>
<keyword evidence="5 9" id="KW-0799">Topoisomerase</keyword>
<dbReference type="InterPro" id="IPR002205">
    <property type="entry name" value="Topo_IIA_dom_A"/>
</dbReference>
<dbReference type="EC" id="5.6.2.2" evidence="9"/>
<dbReference type="CDD" id="cd00187">
    <property type="entry name" value="TOP4c"/>
    <property type="match status" value="1"/>
</dbReference>
<proteinExistence type="inferred from homology"/>
<dbReference type="GO" id="GO:0034335">
    <property type="term" value="F:DNA negative supercoiling activity"/>
    <property type="evidence" value="ECO:0007669"/>
    <property type="project" value="UniProtKB-ARBA"/>
</dbReference>
<comment type="catalytic activity">
    <reaction evidence="1 9 10">
        <text>ATP-dependent breakage, passage and rejoining of double-stranded DNA.</text>
        <dbReference type="EC" id="5.6.2.2"/>
    </reaction>
</comment>
<keyword evidence="3 9" id="KW-0547">Nucleotide-binding</keyword>
<dbReference type="FunFam" id="2.120.10.90:FF:000005">
    <property type="entry name" value="DNA topoisomerase 4 subunit A"/>
    <property type="match status" value="1"/>
</dbReference>
<dbReference type="GO" id="GO:0005524">
    <property type="term" value="F:ATP binding"/>
    <property type="evidence" value="ECO:0007669"/>
    <property type="project" value="UniProtKB-UniRule"/>
</dbReference>
<dbReference type="PANTHER" id="PTHR43493:SF5">
    <property type="entry name" value="DNA GYRASE SUBUNIT A, CHLOROPLASTIC_MITOCHONDRIAL"/>
    <property type="match status" value="1"/>
</dbReference>
<dbReference type="NCBIfam" id="NF004043">
    <property type="entry name" value="PRK05560.1"/>
    <property type="match status" value="1"/>
</dbReference>
<dbReference type="InterPro" id="IPR035516">
    <property type="entry name" value="Gyrase/topoIV_suA_C"/>
</dbReference>
<keyword evidence="9" id="KW-0963">Cytoplasm</keyword>
<dbReference type="FunFam" id="3.90.199.10:FF:000001">
    <property type="entry name" value="DNA gyrase subunit A"/>
    <property type="match status" value="1"/>
</dbReference>